<dbReference type="RefSeq" id="WP_380690645.1">
    <property type="nucleotide sequence ID" value="NZ_JBHRSS010000006.1"/>
</dbReference>
<proteinExistence type="predicted"/>
<evidence type="ECO:0000259" key="1">
    <source>
        <dbReference type="Pfam" id="PF01575"/>
    </source>
</evidence>
<name>A0ABV7ETJ4_9GAMM</name>
<reference evidence="3" key="1">
    <citation type="journal article" date="2019" name="Int. J. Syst. Evol. Microbiol.">
        <title>The Global Catalogue of Microorganisms (GCM) 10K type strain sequencing project: providing services to taxonomists for standard genome sequencing and annotation.</title>
        <authorList>
            <consortium name="The Broad Institute Genomics Platform"/>
            <consortium name="The Broad Institute Genome Sequencing Center for Infectious Disease"/>
            <person name="Wu L."/>
            <person name="Ma J."/>
        </authorList>
    </citation>
    <scope>NUCLEOTIDE SEQUENCE [LARGE SCALE GENOMIC DNA]</scope>
    <source>
        <strain evidence="3">KCTC 52640</strain>
    </source>
</reference>
<gene>
    <name evidence="2" type="ORF">ACFOSU_13215</name>
</gene>
<dbReference type="EMBL" id="JBHRSS010000006">
    <property type="protein sequence ID" value="MFC3104836.1"/>
    <property type="molecule type" value="Genomic_DNA"/>
</dbReference>
<dbReference type="Pfam" id="PF01575">
    <property type="entry name" value="MaoC_dehydratas"/>
    <property type="match status" value="1"/>
</dbReference>
<dbReference type="SUPFAM" id="SSF54637">
    <property type="entry name" value="Thioesterase/thiol ester dehydrase-isomerase"/>
    <property type="match status" value="1"/>
</dbReference>
<dbReference type="Gene3D" id="3.10.129.10">
    <property type="entry name" value="Hotdog Thioesterase"/>
    <property type="match status" value="1"/>
</dbReference>
<dbReference type="InterPro" id="IPR029069">
    <property type="entry name" value="HotDog_dom_sf"/>
</dbReference>
<protein>
    <submittedName>
        <fullName evidence="2">MaoC/PaaZ C-terminal domain-containing protein</fullName>
    </submittedName>
</protein>
<evidence type="ECO:0000313" key="2">
    <source>
        <dbReference type="EMBL" id="MFC3104836.1"/>
    </source>
</evidence>
<accession>A0ABV7ETJ4</accession>
<sequence length="205" mass="22776">MTGDRSSLHTDGAFARRSRFRERVAHGKLTVASLAALMSLSREHRQVRFESLKGHFREPIRPRDRLLLRLAVRSHGYVGEFNATWTHDGHAKELAVATGRYRLTAPADQSLTGLGLLSTPRFEELDLDLDALGGRTETIGFATDPRLLKQIESKLLIPMGLTPGCSVSPELLAALMLSPLVGMRLPGHRTVFLSFASRVQQTRRL</sequence>
<dbReference type="InterPro" id="IPR002539">
    <property type="entry name" value="MaoC-like_dom"/>
</dbReference>
<comment type="caution">
    <text evidence="2">The sequence shown here is derived from an EMBL/GenBank/DDBJ whole genome shotgun (WGS) entry which is preliminary data.</text>
</comment>
<dbReference type="Proteomes" id="UP001595462">
    <property type="component" value="Unassembled WGS sequence"/>
</dbReference>
<keyword evidence="3" id="KW-1185">Reference proteome</keyword>
<organism evidence="2 3">
    <name type="scientific">Salinisphaera aquimarina</name>
    <dbReference type="NCBI Taxonomy" id="2094031"/>
    <lineage>
        <taxon>Bacteria</taxon>
        <taxon>Pseudomonadati</taxon>
        <taxon>Pseudomonadota</taxon>
        <taxon>Gammaproteobacteria</taxon>
        <taxon>Salinisphaerales</taxon>
        <taxon>Salinisphaeraceae</taxon>
        <taxon>Salinisphaera</taxon>
    </lineage>
</organism>
<evidence type="ECO:0000313" key="3">
    <source>
        <dbReference type="Proteomes" id="UP001595462"/>
    </source>
</evidence>
<feature type="domain" description="MaoC-like" evidence="1">
    <location>
        <begin position="2"/>
        <end position="73"/>
    </location>
</feature>